<evidence type="ECO:0000259" key="2">
    <source>
        <dbReference type="PROSITE" id="PS51903"/>
    </source>
</evidence>
<protein>
    <submittedName>
        <fullName evidence="3">Clp protease N-terminal domain-containing protein</fullName>
    </submittedName>
</protein>
<dbReference type="Proteomes" id="UP001332192">
    <property type="component" value="Chromosome"/>
</dbReference>
<dbReference type="InterPro" id="IPR036628">
    <property type="entry name" value="Clp_N_dom_sf"/>
</dbReference>
<reference evidence="3 4" key="1">
    <citation type="journal article" date="2024" name="Front. Microbiol.">
        <title>Novel thermophilic genera Geochorda gen. nov. and Carboxydochorda gen. nov. from the deep terrestrial subsurface reveal the ecophysiological diversity in the class Limnochordia.</title>
        <authorList>
            <person name="Karnachuk O.V."/>
            <person name="Lukina A.P."/>
            <person name="Avakyan M.R."/>
            <person name="Kadnikov V.V."/>
            <person name="Begmatov S."/>
            <person name="Beletsky A.V."/>
            <person name="Vlasova K.G."/>
            <person name="Novikov A.A."/>
            <person name="Shcherbakova V.A."/>
            <person name="Mardanov A.V."/>
            <person name="Ravin N.V."/>
        </authorList>
    </citation>
    <scope>NUCLEOTIDE SEQUENCE [LARGE SCALE GENOMIC DNA]</scope>
    <source>
        <strain evidence="3 4">L945</strain>
    </source>
</reference>
<dbReference type="SUPFAM" id="SSF81923">
    <property type="entry name" value="Double Clp-N motif"/>
    <property type="match status" value="1"/>
</dbReference>
<dbReference type="InterPro" id="IPR004176">
    <property type="entry name" value="Clp_R_N"/>
</dbReference>
<evidence type="ECO:0000313" key="4">
    <source>
        <dbReference type="Proteomes" id="UP001332192"/>
    </source>
</evidence>
<dbReference type="GO" id="GO:0006508">
    <property type="term" value="P:proteolysis"/>
    <property type="evidence" value="ECO:0007669"/>
    <property type="project" value="UniProtKB-KW"/>
</dbReference>
<dbReference type="PROSITE" id="PS51903">
    <property type="entry name" value="CLP_R"/>
    <property type="match status" value="1"/>
</dbReference>
<keyword evidence="3" id="KW-0645">Protease</keyword>
<feature type="domain" description="Clp R" evidence="2">
    <location>
        <begin position="1"/>
        <end position="141"/>
    </location>
</feature>
<dbReference type="Gene3D" id="1.10.1780.10">
    <property type="entry name" value="Clp, N-terminal domain"/>
    <property type="match status" value="1"/>
</dbReference>
<keyword evidence="4" id="KW-1185">Reference proteome</keyword>
<gene>
    <name evidence="3" type="ORF">U7230_05875</name>
</gene>
<proteinExistence type="predicted"/>
<dbReference type="RefSeq" id="WP_324717803.1">
    <property type="nucleotide sequence ID" value="NZ_CP141615.1"/>
</dbReference>
<name>A0ABZ1C0Z3_9FIRM</name>
<dbReference type="GO" id="GO:0008233">
    <property type="term" value="F:peptidase activity"/>
    <property type="evidence" value="ECO:0007669"/>
    <property type="project" value="UniProtKB-KW"/>
</dbReference>
<sequence>MMQLTDRMRRAMERAEGVARAMGSARVEPAHLLAALALEEGSGAERLLRRAGIDLRAFRLDLPGGDPAPGAGKVPFSPRAKQVVTQAGAEATALGHAYLGTEHLAVALAGSHTELLAALQQHGAGGQERLRELLRRGIDEESRS</sequence>
<evidence type="ECO:0000313" key="3">
    <source>
        <dbReference type="EMBL" id="WRP18530.1"/>
    </source>
</evidence>
<dbReference type="EMBL" id="CP141615">
    <property type="protein sequence ID" value="WRP18530.1"/>
    <property type="molecule type" value="Genomic_DNA"/>
</dbReference>
<evidence type="ECO:0000256" key="1">
    <source>
        <dbReference type="PROSITE-ProRule" id="PRU01251"/>
    </source>
</evidence>
<dbReference type="Pfam" id="PF02861">
    <property type="entry name" value="Clp_N"/>
    <property type="match status" value="1"/>
</dbReference>
<organism evidence="3 4">
    <name type="scientific">Carboxydichorda subterranea</name>
    <dbReference type="NCBI Taxonomy" id="3109565"/>
    <lineage>
        <taxon>Bacteria</taxon>
        <taxon>Bacillati</taxon>
        <taxon>Bacillota</taxon>
        <taxon>Limnochordia</taxon>
        <taxon>Limnochordales</taxon>
        <taxon>Geochordaceae</taxon>
        <taxon>Carboxydichorda</taxon>
    </lineage>
</organism>
<keyword evidence="1" id="KW-0677">Repeat</keyword>
<keyword evidence="3" id="KW-0378">Hydrolase</keyword>
<accession>A0ABZ1C0Z3</accession>